<feature type="active site" description="Proton acceptor" evidence="15">
    <location>
        <position position="152"/>
    </location>
</feature>
<dbReference type="Gene3D" id="3.30.420.10">
    <property type="entry name" value="Ribonuclease H-like superfamily/Ribonuclease H"/>
    <property type="match status" value="1"/>
</dbReference>
<feature type="domain" description="Exonuclease" evidence="19">
    <location>
        <begin position="2"/>
        <end position="174"/>
    </location>
</feature>
<dbReference type="OrthoDB" id="9804290at2"/>
<dbReference type="SMART" id="SM00479">
    <property type="entry name" value="EXOIII"/>
    <property type="match status" value="1"/>
</dbReference>
<accession>A0A4R6QL34</accession>
<dbReference type="GO" id="GO:0005829">
    <property type="term" value="C:cytosol"/>
    <property type="evidence" value="ECO:0007669"/>
    <property type="project" value="TreeGrafter"/>
</dbReference>
<evidence type="ECO:0000256" key="11">
    <source>
        <dbReference type="ARBA" id="ARBA00022842"/>
    </source>
</evidence>
<protein>
    <recommendedName>
        <fullName evidence="3 18">DNA polymerase III subunit epsilon</fullName>
        <ecNumber evidence="2 18">2.7.7.7</ecNumber>
    </recommendedName>
</protein>
<evidence type="ECO:0000256" key="5">
    <source>
        <dbReference type="ARBA" id="ARBA00022695"/>
    </source>
</evidence>
<keyword evidence="5 18" id="KW-0548">Nucleotidyltransferase</keyword>
<dbReference type="InParanoid" id="A0A4R6QL34"/>
<feature type="binding site" evidence="16">
    <location>
        <position position="52"/>
    </location>
    <ligand>
        <name>substrate</name>
    </ligand>
</feature>
<evidence type="ECO:0000256" key="9">
    <source>
        <dbReference type="ARBA" id="ARBA00022801"/>
    </source>
</evidence>
<dbReference type="GO" id="GO:0003677">
    <property type="term" value="F:DNA binding"/>
    <property type="evidence" value="ECO:0007669"/>
    <property type="project" value="InterPro"/>
</dbReference>
<evidence type="ECO:0000313" key="21">
    <source>
        <dbReference type="Proteomes" id="UP000295361"/>
    </source>
</evidence>
<dbReference type="PANTHER" id="PTHR30231">
    <property type="entry name" value="DNA POLYMERASE III SUBUNIT EPSILON"/>
    <property type="match status" value="1"/>
</dbReference>
<keyword evidence="8 17" id="KW-0479">Metal-binding</keyword>
<evidence type="ECO:0000256" key="8">
    <source>
        <dbReference type="ARBA" id="ARBA00022723"/>
    </source>
</evidence>
<evidence type="ECO:0000256" key="15">
    <source>
        <dbReference type="PIRSR" id="PIRSR606309-1"/>
    </source>
</evidence>
<dbReference type="InterPro" id="IPR012337">
    <property type="entry name" value="RNaseH-like_sf"/>
</dbReference>
<comment type="subunit">
    <text evidence="18">DNA polymerase III contains a core (composed of alpha, epsilon and theta chains) that associates with a tau subunit. This core dimerizes to form the POLIII' complex. PolIII' associates with the gamma complex (composed of gamma, delta, delta', psi and chi chains) and with the beta chain to form the complete DNA polymerase III complex.</text>
</comment>
<keyword evidence="9 18" id="KW-0378">Hydrolase</keyword>
<dbReference type="InterPro" id="IPR013520">
    <property type="entry name" value="Ribonucl_H"/>
</dbReference>
<dbReference type="EC" id="2.7.7.7" evidence="2 18"/>
<evidence type="ECO:0000256" key="16">
    <source>
        <dbReference type="PIRSR" id="PIRSR606309-2"/>
    </source>
</evidence>
<feature type="binding site" evidence="16">
    <location>
        <position position="157"/>
    </location>
    <ligand>
        <name>substrate</name>
    </ligand>
</feature>
<name>A0A4R6QL34_9BURK</name>
<dbReference type="GO" id="GO:0003887">
    <property type="term" value="F:DNA-directed DNA polymerase activity"/>
    <property type="evidence" value="ECO:0007669"/>
    <property type="project" value="UniProtKB-KW"/>
</dbReference>
<evidence type="ECO:0000256" key="3">
    <source>
        <dbReference type="ARBA" id="ARBA00020352"/>
    </source>
</evidence>
<reference evidence="20 21" key="1">
    <citation type="submission" date="2019-03" db="EMBL/GenBank/DDBJ databases">
        <title>Genomic Encyclopedia of Type Strains, Phase IV (KMG-IV): sequencing the most valuable type-strain genomes for metagenomic binning, comparative biology and taxonomic classification.</title>
        <authorList>
            <person name="Goeker M."/>
        </authorList>
    </citation>
    <scope>NUCLEOTIDE SEQUENCE [LARGE SCALE GENOMIC DNA]</scope>
    <source>
        <strain evidence="20 21">DSM 16998</strain>
    </source>
</reference>
<evidence type="ECO:0000256" key="6">
    <source>
        <dbReference type="ARBA" id="ARBA00022705"/>
    </source>
</evidence>
<evidence type="ECO:0000256" key="10">
    <source>
        <dbReference type="ARBA" id="ARBA00022839"/>
    </source>
</evidence>
<sequence>MRQIFLDTETTGLSPESGDRLVEVGCVEMINRQLTGENKHFYVNPERPSHEEALKVHGLTEEFLADKPLFSAIADELMDYLAGAEIIIHNASFDVGFLNEELKRLGRPPFAQSVGSIKDSLLMAREMFPGKSNSLDALCKRLEVDNSNRTLHGALLDAGLLAEVYIRMTRGQDALLIDAGGSSDGELAIAAVDFATFTLSVIEPSADELAAHEVVLADLDKASGGKTIWRAREKTVA</sequence>
<feature type="binding site" evidence="16">
    <location>
        <position position="57"/>
    </location>
    <ligand>
        <name>substrate</name>
    </ligand>
</feature>
<dbReference type="InterPro" id="IPR036397">
    <property type="entry name" value="RNaseH_sf"/>
</dbReference>
<feature type="binding site" evidence="17">
    <location>
        <position position="157"/>
    </location>
    <ligand>
        <name>a divalent metal cation</name>
        <dbReference type="ChEBI" id="CHEBI:60240"/>
        <label>1</label>
        <note>catalytic</note>
    </ligand>
</feature>
<dbReference type="RefSeq" id="WP_133701950.1">
    <property type="nucleotide sequence ID" value="NZ_SNXS01000004.1"/>
</dbReference>
<evidence type="ECO:0000259" key="19">
    <source>
        <dbReference type="SMART" id="SM00479"/>
    </source>
</evidence>
<dbReference type="EMBL" id="SNXS01000004">
    <property type="protein sequence ID" value="TDP64113.1"/>
    <property type="molecule type" value="Genomic_DNA"/>
</dbReference>
<keyword evidence="4 18" id="KW-0808">Transferase</keyword>
<dbReference type="PANTHER" id="PTHR30231:SF41">
    <property type="entry name" value="DNA POLYMERASE III SUBUNIT EPSILON"/>
    <property type="match status" value="1"/>
</dbReference>
<dbReference type="AlphaFoldDB" id="A0A4R6QL34"/>
<dbReference type="InterPro" id="IPR006054">
    <property type="entry name" value="DnaQ"/>
</dbReference>
<dbReference type="SUPFAM" id="SSF53098">
    <property type="entry name" value="Ribonuclease H-like"/>
    <property type="match status" value="1"/>
</dbReference>
<dbReference type="CDD" id="cd06131">
    <property type="entry name" value="DNA_pol_III_epsilon_Ecoli_like"/>
    <property type="match status" value="1"/>
</dbReference>
<feature type="binding site" evidence="16">
    <location>
        <position position="9"/>
    </location>
    <ligand>
        <name>substrate</name>
    </ligand>
</feature>
<dbReference type="GO" id="GO:0045004">
    <property type="term" value="P:DNA replication proofreading"/>
    <property type="evidence" value="ECO:0007669"/>
    <property type="project" value="TreeGrafter"/>
</dbReference>
<dbReference type="FunCoup" id="A0A4R6QL34">
    <property type="interactions" value="121"/>
</dbReference>
<feature type="binding site" evidence="16">
    <location>
        <position position="7"/>
    </location>
    <ligand>
        <name>substrate</name>
    </ligand>
</feature>
<dbReference type="Pfam" id="PF00929">
    <property type="entry name" value="RNase_T"/>
    <property type="match status" value="1"/>
</dbReference>
<feature type="binding site" evidence="17">
    <location>
        <position position="9"/>
    </location>
    <ligand>
        <name>a divalent metal cation</name>
        <dbReference type="ChEBI" id="CHEBI:60240"/>
        <label>1</label>
        <note>catalytic</note>
    </ligand>
</feature>
<keyword evidence="11 17" id="KW-0460">Magnesium</keyword>
<organism evidence="20 21">
    <name type="scientific">Roseateles toxinivorans</name>
    <dbReference type="NCBI Taxonomy" id="270368"/>
    <lineage>
        <taxon>Bacteria</taxon>
        <taxon>Pseudomonadati</taxon>
        <taxon>Pseudomonadota</taxon>
        <taxon>Betaproteobacteria</taxon>
        <taxon>Burkholderiales</taxon>
        <taxon>Sphaerotilaceae</taxon>
        <taxon>Roseateles</taxon>
    </lineage>
</organism>
<keyword evidence="6 18" id="KW-0235">DNA replication</keyword>
<feature type="binding site" evidence="17">
    <location>
        <position position="7"/>
    </location>
    <ligand>
        <name>a divalent metal cation</name>
        <dbReference type="ChEBI" id="CHEBI:60240"/>
        <label>1</label>
        <note>catalytic</note>
    </ligand>
</feature>
<comment type="catalytic activity">
    <reaction evidence="14 18">
        <text>DNA(n) + a 2'-deoxyribonucleoside 5'-triphosphate = DNA(n+1) + diphosphate</text>
        <dbReference type="Rhea" id="RHEA:22508"/>
        <dbReference type="Rhea" id="RHEA-COMP:17339"/>
        <dbReference type="Rhea" id="RHEA-COMP:17340"/>
        <dbReference type="ChEBI" id="CHEBI:33019"/>
        <dbReference type="ChEBI" id="CHEBI:61560"/>
        <dbReference type="ChEBI" id="CHEBI:173112"/>
        <dbReference type="EC" id="2.7.7.7"/>
    </reaction>
</comment>
<dbReference type="NCBIfam" id="TIGR00573">
    <property type="entry name" value="dnaq"/>
    <property type="match status" value="1"/>
</dbReference>
<evidence type="ECO:0000256" key="14">
    <source>
        <dbReference type="ARBA" id="ARBA00049244"/>
    </source>
</evidence>
<dbReference type="NCBIfam" id="NF004316">
    <property type="entry name" value="PRK05711.1"/>
    <property type="match status" value="1"/>
</dbReference>
<comment type="function">
    <text evidence="18">DNA polymerase III is a complex, multichain enzyme responsible for most of the replicative synthesis in bacteria. The epsilon subunit contain the editing function and is a proofreading 3'-5' exonuclease.</text>
</comment>
<dbReference type="GO" id="GO:0046872">
    <property type="term" value="F:metal ion binding"/>
    <property type="evidence" value="ECO:0007669"/>
    <property type="project" value="UniProtKB-KW"/>
</dbReference>
<keyword evidence="7 18" id="KW-0540">Nuclease</keyword>
<comment type="cofactor">
    <cofactor evidence="1 18">
        <name>Mn(2+)</name>
        <dbReference type="ChEBI" id="CHEBI:29035"/>
    </cofactor>
</comment>
<keyword evidence="13 17" id="KW-0464">Manganese</keyword>
<dbReference type="FunFam" id="3.30.420.10:FF:000012">
    <property type="entry name" value="DNA polymerase III subunit epsilon"/>
    <property type="match status" value="1"/>
</dbReference>
<keyword evidence="10 18" id="KW-0269">Exonuclease</keyword>
<evidence type="ECO:0000256" key="4">
    <source>
        <dbReference type="ARBA" id="ARBA00022679"/>
    </source>
</evidence>
<evidence type="ECO:0000256" key="2">
    <source>
        <dbReference type="ARBA" id="ARBA00012417"/>
    </source>
</evidence>
<comment type="caution">
    <text evidence="20">The sequence shown here is derived from an EMBL/GenBank/DDBJ whole genome shotgun (WGS) entry which is preliminary data.</text>
</comment>
<proteinExistence type="predicted"/>
<comment type="cofactor">
    <cofactor evidence="17">
        <name>Mg(2+)</name>
        <dbReference type="ChEBI" id="CHEBI:18420"/>
    </cofactor>
    <cofactor evidence="17">
        <name>Mn(2+)</name>
        <dbReference type="ChEBI" id="CHEBI:29035"/>
    </cofactor>
    <text evidence="17">Binds 2 divalent metal cations. Magnesium or manganese.</text>
</comment>
<evidence type="ECO:0000256" key="18">
    <source>
        <dbReference type="RuleBase" id="RU364087"/>
    </source>
</evidence>
<evidence type="ECO:0000256" key="1">
    <source>
        <dbReference type="ARBA" id="ARBA00001936"/>
    </source>
</evidence>
<keyword evidence="21" id="KW-1185">Reference proteome</keyword>
<dbReference type="Proteomes" id="UP000295361">
    <property type="component" value="Unassembled WGS sequence"/>
</dbReference>
<evidence type="ECO:0000256" key="13">
    <source>
        <dbReference type="ARBA" id="ARBA00023211"/>
    </source>
</evidence>
<evidence type="ECO:0000256" key="12">
    <source>
        <dbReference type="ARBA" id="ARBA00022932"/>
    </source>
</evidence>
<dbReference type="NCBIfam" id="TIGR01406">
    <property type="entry name" value="dnaQ_proteo"/>
    <property type="match status" value="1"/>
</dbReference>
<gene>
    <name evidence="18" type="primary">dnaQ</name>
    <name evidence="20" type="ORF">DES47_104401</name>
</gene>
<evidence type="ECO:0000256" key="7">
    <source>
        <dbReference type="ARBA" id="ARBA00022722"/>
    </source>
</evidence>
<evidence type="ECO:0000256" key="17">
    <source>
        <dbReference type="PIRSR" id="PIRSR606309-3"/>
    </source>
</evidence>
<dbReference type="InterPro" id="IPR006309">
    <property type="entry name" value="DnaQ_proteo"/>
</dbReference>
<keyword evidence="12 18" id="KW-0239">DNA-directed DNA polymerase</keyword>
<dbReference type="GO" id="GO:0008408">
    <property type="term" value="F:3'-5' exonuclease activity"/>
    <property type="evidence" value="ECO:0007669"/>
    <property type="project" value="TreeGrafter"/>
</dbReference>
<evidence type="ECO:0000313" key="20">
    <source>
        <dbReference type="EMBL" id="TDP64113.1"/>
    </source>
</evidence>